<evidence type="ECO:0000313" key="4">
    <source>
        <dbReference type="Proteomes" id="UP001211907"/>
    </source>
</evidence>
<dbReference type="PROSITE" id="PS50031">
    <property type="entry name" value="EH"/>
    <property type="match status" value="1"/>
</dbReference>
<evidence type="ECO:0000313" key="3">
    <source>
        <dbReference type="EMBL" id="KAJ3130834.1"/>
    </source>
</evidence>
<dbReference type="Pfam" id="PF12763">
    <property type="entry name" value="EH"/>
    <property type="match status" value="1"/>
</dbReference>
<organism evidence="3 4">
    <name type="scientific">Physocladia obscura</name>
    <dbReference type="NCBI Taxonomy" id="109957"/>
    <lineage>
        <taxon>Eukaryota</taxon>
        <taxon>Fungi</taxon>
        <taxon>Fungi incertae sedis</taxon>
        <taxon>Chytridiomycota</taxon>
        <taxon>Chytridiomycota incertae sedis</taxon>
        <taxon>Chytridiomycetes</taxon>
        <taxon>Chytridiales</taxon>
        <taxon>Chytriomycetaceae</taxon>
        <taxon>Physocladia</taxon>
    </lineage>
</organism>
<sequence>MGDFDWYVSPSDRFNYESKFSKFSNDDDEVTLSQLEPLYQTSHLSQNEFAQIWTLISLSQPSINQEQFIYFQHVLASRRRGRPLPVGIPLAVKEAFLKAKPESKMFTRYIPGTRDIAASTWKDAAQLQEEAIIVERDIVEYEKQREEAEARLADLTQTSDEMGGLASYKRNHLNSVRDDVAMLRESVKLLKSSGVDGGNAAWKAGENSGGSGFQKQDINDIIAKLQIEKQHLEARKRALQSQI</sequence>
<feature type="domain" description="EH" evidence="2">
    <location>
        <begin position="12"/>
        <end position="89"/>
    </location>
</feature>
<dbReference type="InterPro" id="IPR011992">
    <property type="entry name" value="EF-hand-dom_pair"/>
</dbReference>
<dbReference type="Proteomes" id="UP001211907">
    <property type="component" value="Unassembled WGS sequence"/>
</dbReference>
<keyword evidence="4" id="KW-1185">Reference proteome</keyword>
<dbReference type="SMART" id="SM00027">
    <property type="entry name" value="EH"/>
    <property type="match status" value="1"/>
</dbReference>
<dbReference type="AlphaFoldDB" id="A0AAD5T4Y4"/>
<keyword evidence="1" id="KW-0175">Coiled coil</keyword>
<comment type="caution">
    <text evidence="3">The sequence shown here is derived from an EMBL/GenBank/DDBJ whole genome shotgun (WGS) entry which is preliminary data.</text>
</comment>
<proteinExistence type="predicted"/>
<gene>
    <name evidence="3" type="primary">END3</name>
    <name evidence="3" type="ORF">HK100_007381</name>
</gene>
<dbReference type="Gene3D" id="1.10.238.10">
    <property type="entry name" value="EF-hand"/>
    <property type="match status" value="1"/>
</dbReference>
<feature type="coiled-coil region" evidence="1">
    <location>
        <begin position="215"/>
        <end position="242"/>
    </location>
</feature>
<evidence type="ECO:0000256" key="1">
    <source>
        <dbReference type="SAM" id="Coils"/>
    </source>
</evidence>
<evidence type="ECO:0000259" key="2">
    <source>
        <dbReference type="PROSITE" id="PS50031"/>
    </source>
</evidence>
<dbReference type="InterPro" id="IPR000261">
    <property type="entry name" value="EH_dom"/>
</dbReference>
<dbReference type="EMBL" id="JADGJH010000348">
    <property type="protein sequence ID" value="KAJ3130834.1"/>
    <property type="molecule type" value="Genomic_DNA"/>
</dbReference>
<feature type="coiled-coil region" evidence="1">
    <location>
        <begin position="124"/>
        <end position="158"/>
    </location>
</feature>
<name>A0AAD5T4Y4_9FUNG</name>
<protein>
    <submittedName>
        <fullName evidence="3">Endocytosis defective- protein</fullName>
    </submittedName>
</protein>
<reference evidence="3" key="1">
    <citation type="submission" date="2020-05" db="EMBL/GenBank/DDBJ databases">
        <title>Phylogenomic resolution of chytrid fungi.</title>
        <authorList>
            <person name="Stajich J.E."/>
            <person name="Amses K."/>
            <person name="Simmons R."/>
            <person name="Seto K."/>
            <person name="Myers J."/>
            <person name="Bonds A."/>
            <person name="Quandt C.A."/>
            <person name="Barry K."/>
            <person name="Liu P."/>
            <person name="Grigoriev I."/>
            <person name="Longcore J.E."/>
            <person name="James T.Y."/>
        </authorList>
    </citation>
    <scope>NUCLEOTIDE SEQUENCE</scope>
    <source>
        <strain evidence="3">JEL0513</strain>
    </source>
</reference>
<accession>A0AAD5T4Y4</accession>
<dbReference type="SUPFAM" id="SSF47473">
    <property type="entry name" value="EF-hand"/>
    <property type="match status" value="1"/>
</dbReference>